<dbReference type="SUPFAM" id="SSF54862">
    <property type="entry name" value="4Fe-4S ferredoxins"/>
    <property type="match status" value="1"/>
</dbReference>
<evidence type="ECO:0000313" key="9">
    <source>
        <dbReference type="Proteomes" id="UP000305546"/>
    </source>
</evidence>
<evidence type="ECO:0000256" key="5">
    <source>
        <dbReference type="ARBA" id="ARBA00023004"/>
    </source>
</evidence>
<dbReference type="GO" id="GO:0046872">
    <property type="term" value="F:metal ion binding"/>
    <property type="evidence" value="ECO:0007669"/>
    <property type="project" value="UniProtKB-KW"/>
</dbReference>
<proteinExistence type="predicted"/>
<dbReference type="InterPro" id="IPR051269">
    <property type="entry name" value="Fe-S_cluster_ET"/>
</dbReference>
<gene>
    <name evidence="8" type="ORF">FG385_03910</name>
</gene>
<dbReference type="GO" id="GO:0051538">
    <property type="term" value="F:3 iron, 4 sulfur cluster binding"/>
    <property type="evidence" value="ECO:0007669"/>
    <property type="project" value="UniProtKB-KW"/>
</dbReference>
<dbReference type="Pfam" id="PF13459">
    <property type="entry name" value="Fer4_15"/>
    <property type="match status" value="1"/>
</dbReference>
<reference evidence="8 9" key="1">
    <citation type="submission" date="2019-06" db="EMBL/GenBank/DDBJ databases">
        <title>Amycolatopsis alkalitolerans sp. nov., isolated from Gastrodia elata Blume.</title>
        <authorList>
            <person name="Narsing Rao M.P."/>
            <person name="Li W.J."/>
        </authorList>
    </citation>
    <scope>NUCLEOTIDE SEQUENCE [LARGE SCALE GENOMIC DNA]</scope>
    <source>
        <strain evidence="8 9">SYSUP0005</strain>
    </source>
</reference>
<evidence type="ECO:0000256" key="1">
    <source>
        <dbReference type="ARBA" id="ARBA00001927"/>
    </source>
</evidence>
<sequence>MKIAVDLTKCQNHGQCTYSASEVFSLDDNGELSFRAVAKDEYVSGELPGSVAEDVEEAIDVCPVQAIRQVD</sequence>
<dbReference type="OrthoDB" id="3215002at2"/>
<protein>
    <submittedName>
        <fullName evidence="8">Ferredoxin</fullName>
    </submittedName>
</protein>
<name>A0A5C4MAH5_9PSEU</name>
<evidence type="ECO:0000256" key="2">
    <source>
        <dbReference type="ARBA" id="ARBA00022448"/>
    </source>
</evidence>
<keyword evidence="3" id="KW-0479">Metal-binding</keyword>
<comment type="caution">
    <text evidence="8">The sequence shown here is derived from an EMBL/GenBank/DDBJ whole genome shotgun (WGS) entry which is preliminary data.</text>
</comment>
<keyword evidence="6" id="KW-0411">Iron-sulfur</keyword>
<dbReference type="Proteomes" id="UP000305546">
    <property type="component" value="Unassembled WGS sequence"/>
</dbReference>
<keyword evidence="9" id="KW-1185">Reference proteome</keyword>
<accession>A0A5C4MAH5</accession>
<dbReference type="AlphaFoldDB" id="A0A5C4MAH5"/>
<evidence type="ECO:0000313" key="8">
    <source>
        <dbReference type="EMBL" id="TNC29229.1"/>
    </source>
</evidence>
<evidence type="ECO:0000256" key="4">
    <source>
        <dbReference type="ARBA" id="ARBA00022982"/>
    </source>
</evidence>
<keyword evidence="5" id="KW-0408">Iron</keyword>
<keyword evidence="2" id="KW-0813">Transport</keyword>
<organism evidence="8 9">
    <name type="scientific">Amycolatopsis alkalitolerans</name>
    <dbReference type="NCBI Taxonomy" id="2547244"/>
    <lineage>
        <taxon>Bacteria</taxon>
        <taxon>Bacillati</taxon>
        <taxon>Actinomycetota</taxon>
        <taxon>Actinomycetes</taxon>
        <taxon>Pseudonocardiales</taxon>
        <taxon>Pseudonocardiaceae</taxon>
        <taxon>Amycolatopsis</taxon>
    </lineage>
</organism>
<dbReference type="PANTHER" id="PTHR36923">
    <property type="entry name" value="FERREDOXIN"/>
    <property type="match status" value="1"/>
</dbReference>
<keyword evidence="4" id="KW-0249">Electron transport</keyword>
<evidence type="ECO:0000256" key="3">
    <source>
        <dbReference type="ARBA" id="ARBA00022723"/>
    </source>
</evidence>
<evidence type="ECO:0000256" key="7">
    <source>
        <dbReference type="ARBA" id="ARBA00023291"/>
    </source>
</evidence>
<evidence type="ECO:0000256" key="6">
    <source>
        <dbReference type="ARBA" id="ARBA00023014"/>
    </source>
</evidence>
<dbReference type="Gene3D" id="3.30.70.20">
    <property type="match status" value="1"/>
</dbReference>
<dbReference type="EMBL" id="VDFW01000002">
    <property type="protein sequence ID" value="TNC29229.1"/>
    <property type="molecule type" value="Genomic_DNA"/>
</dbReference>
<keyword evidence="7" id="KW-0003">3Fe-4S</keyword>
<dbReference type="RefSeq" id="WP_139095173.1">
    <property type="nucleotide sequence ID" value="NZ_VDFW01000002.1"/>
</dbReference>
<dbReference type="PANTHER" id="PTHR36923:SF3">
    <property type="entry name" value="FERREDOXIN"/>
    <property type="match status" value="1"/>
</dbReference>
<comment type="cofactor">
    <cofactor evidence="1">
        <name>[3Fe-4S] cluster</name>
        <dbReference type="ChEBI" id="CHEBI:21137"/>
    </cofactor>
</comment>